<proteinExistence type="inferred from homology"/>
<dbReference type="RefSeq" id="WP_394819647.1">
    <property type="nucleotide sequence ID" value="NZ_JAWJZY010000002.1"/>
</dbReference>
<comment type="similarity">
    <text evidence="4 10">Belongs to the NAD(P)-dependent epimerase/dehydratase family.</text>
</comment>
<dbReference type="InterPro" id="IPR005886">
    <property type="entry name" value="UDP_G4E"/>
</dbReference>
<dbReference type="EC" id="5.1.3.2" evidence="5 10"/>
<comment type="pathway">
    <text evidence="3 10">Carbohydrate metabolism; galactose metabolism.</text>
</comment>
<evidence type="ECO:0000256" key="9">
    <source>
        <dbReference type="ARBA" id="ARBA00023277"/>
    </source>
</evidence>
<dbReference type="Pfam" id="PF01370">
    <property type="entry name" value="Epimerase"/>
    <property type="match status" value="1"/>
</dbReference>
<dbReference type="PANTHER" id="PTHR43725:SF53">
    <property type="entry name" value="UDP-ARABINOSE 4-EPIMERASE 1"/>
    <property type="match status" value="1"/>
</dbReference>
<evidence type="ECO:0000256" key="5">
    <source>
        <dbReference type="ARBA" id="ARBA00013189"/>
    </source>
</evidence>
<comment type="caution">
    <text evidence="12">The sequence shown here is derived from an EMBL/GenBank/DDBJ whole genome shotgun (WGS) entry which is preliminary data.</text>
</comment>
<dbReference type="SUPFAM" id="SSF51735">
    <property type="entry name" value="NAD(P)-binding Rossmann-fold domains"/>
    <property type="match status" value="1"/>
</dbReference>
<name>A0ABU7U4H4_9PROT</name>
<evidence type="ECO:0000259" key="11">
    <source>
        <dbReference type="Pfam" id="PF01370"/>
    </source>
</evidence>
<evidence type="ECO:0000256" key="8">
    <source>
        <dbReference type="ARBA" id="ARBA00023235"/>
    </source>
</evidence>
<comment type="cofactor">
    <cofactor evidence="2 10">
        <name>NAD(+)</name>
        <dbReference type="ChEBI" id="CHEBI:57540"/>
    </cofactor>
</comment>
<dbReference type="InterPro" id="IPR036291">
    <property type="entry name" value="NAD(P)-bd_dom_sf"/>
</dbReference>
<dbReference type="Gene3D" id="3.40.50.720">
    <property type="entry name" value="NAD(P)-binding Rossmann-like Domain"/>
    <property type="match status" value="1"/>
</dbReference>
<dbReference type="Proteomes" id="UP001312908">
    <property type="component" value="Unassembled WGS sequence"/>
</dbReference>
<dbReference type="CDD" id="cd05247">
    <property type="entry name" value="UDP_G4E_1_SDR_e"/>
    <property type="match status" value="1"/>
</dbReference>
<comment type="catalytic activity">
    <reaction evidence="1 10">
        <text>UDP-alpha-D-glucose = UDP-alpha-D-galactose</text>
        <dbReference type="Rhea" id="RHEA:22168"/>
        <dbReference type="ChEBI" id="CHEBI:58885"/>
        <dbReference type="ChEBI" id="CHEBI:66914"/>
        <dbReference type="EC" id="5.1.3.2"/>
    </reaction>
</comment>
<evidence type="ECO:0000256" key="3">
    <source>
        <dbReference type="ARBA" id="ARBA00004947"/>
    </source>
</evidence>
<evidence type="ECO:0000256" key="2">
    <source>
        <dbReference type="ARBA" id="ARBA00001911"/>
    </source>
</evidence>
<protein>
    <recommendedName>
        <fullName evidence="6 10">UDP-glucose 4-epimerase</fullName>
        <ecNumber evidence="5 10">5.1.3.2</ecNumber>
    </recommendedName>
</protein>
<evidence type="ECO:0000313" key="12">
    <source>
        <dbReference type="EMBL" id="MEE8658769.1"/>
    </source>
</evidence>
<organism evidence="12 13">
    <name type="scientific">Sorlinia euscelidii</name>
    <dbReference type="NCBI Taxonomy" id="3081148"/>
    <lineage>
        <taxon>Bacteria</taxon>
        <taxon>Pseudomonadati</taxon>
        <taxon>Pseudomonadota</taxon>
        <taxon>Alphaproteobacteria</taxon>
        <taxon>Acetobacterales</taxon>
        <taxon>Acetobacteraceae</taxon>
        <taxon>Sorlinia</taxon>
    </lineage>
</organism>
<evidence type="ECO:0000256" key="6">
    <source>
        <dbReference type="ARBA" id="ARBA00018569"/>
    </source>
</evidence>
<dbReference type="NCBIfam" id="TIGR01179">
    <property type="entry name" value="galE"/>
    <property type="match status" value="1"/>
</dbReference>
<keyword evidence="7 10" id="KW-0520">NAD</keyword>
<comment type="subunit">
    <text evidence="10">Homodimer.</text>
</comment>
<feature type="domain" description="NAD-dependent epimerase/dehydratase" evidence="11">
    <location>
        <begin position="4"/>
        <end position="251"/>
    </location>
</feature>
<dbReference type="InterPro" id="IPR001509">
    <property type="entry name" value="Epimerase_deHydtase"/>
</dbReference>
<evidence type="ECO:0000313" key="13">
    <source>
        <dbReference type="Proteomes" id="UP001312908"/>
    </source>
</evidence>
<dbReference type="PANTHER" id="PTHR43725">
    <property type="entry name" value="UDP-GLUCOSE 4-EPIMERASE"/>
    <property type="match status" value="1"/>
</dbReference>
<evidence type="ECO:0000256" key="7">
    <source>
        <dbReference type="ARBA" id="ARBA00023027"/>
    </source>
</evidence>
<gene>
    <name evidence="12" type="ORF">DOFOFD_07065</name>
</gene>
<evidence type="ECO:0000256" key="10">
    <source>
        <dbReference type="RuleBase" id="RU366046"/>
    </source>
</evidence>
<evidence type="ECO:0000256" key="4">
    <source>
        <dbReference type="ARBA" id="ARBA00007637"/>
    </source>
</evidence>
<dbReference type="EMBL" id="JAWJZY010000002">
    <property type="protein sequence ID" value="MEE8658769.1"/>
    <property type="molecule type" value="Genomic_DNA"/>
</dbReference>
<keyword evidence="9 10" id="KW-0119">Carbohydrate metabolism</keyword>
<accession>A0ABU7U4H4</accession>
<reference evidence="12 13" key="1">
    <citation type="submission" date="2023-10" db="EMBL/GenBank/DDBJ databases">
        <title>Sorlinia euscelidii gen. nov., sp. nov., an acetic acid bacteria isolated from the gut of Euscelidius variegatus emitter.</title>
        <authorList>
            <person name="Michoud G."/>
            <person name="Marasco R."/>
            <person name="Seferji K."/>
            <person name="Gonella E."/>
            <person name="Garuglieri E."/>
            <person name="Alma A."/>
            <person name="Mapelli F."/>
            <person name="Borin S."/>
            <person name="Daffonchio D."/>
            <person name="Crotti E."/>
        </authorList>
    </citation>
    <scope>NUCLEOTIDE SEQUENCE [LARGE SCALE GENOMIC DNA]</scope>
    <source>
        <strain evidence="12 13">EV16P</strain>
    </source>
</reference>
<keyword evidence="13" id="KW-1185">Reference proteome</keyword>
<evidence type="ECO:0000256" key="1">
    <source>
        <dbReference type="ARBA" id="ARBA00000083"/>
    </source>
</evidence>
<sequence length="341" mass="37102">MRYLVTGGAGYIGSHIVLALLDAGHEIEIIDNLSTGHRKVVPSAARLHEVDLRDGAALAPIVGAHRWDGVFHLAALSIVGESMRDPLHYLEHNLTSSLNLIRSCTQHGVRKLVFSSTAALFGGPDRHDAITEDAAIIPGSAYGESKFFIERILYWADQVHGLRSACLRYFNAAGADPDGRAGEDHKPETHLIPLALDAMLHRRPALQIFGTDYETPDGTCIRDYTHVSDIAAAHICVLDVLDQRSVAYNLGTGTGHSNLDVLKSIARVSGRDVPWHAAERRAGDPPMLVADATSFTRDTGWTPRYAAIDQIIETALAWRTRHPDGYGDAASQVDVAGVMRR</sequence>
<dbReference type="Gene3D" id="3.90.25.10">
    <property type="entry name" value="UDP-galactose 4-epimerase, domain 1"/>
    <property type="match status" value="1"/>
</dbReference>
<keyword evidence="8 10" id="KW-0413">Isomerase</keyword>